<dbReference type="InterPro" id="IPR040662">
    <property type="entry name" value="Tfb2_C"/>
</dbReference>
<dbReference type="GO" id="GO:0006289">
    <property type="term" value="P:nucleotide-excision repair"/>
    <property type="evidence" value="ECO:0007669"/>
    <property type="project" value="InterPro"/>
</dbReference>
<keyword evidence="7 10" id="KW-0539">Nucleus</keyword>
<dbReference type="GO" id="GO:0000439">
    <property type="term" value="C:transcription factor TFIIH core complex"/>
    <property type="evidence" value="ECO:0007669"/>
    <property type="project" value="InterPro"/>
</dbReference>
<dbReference type="Pfam" id="PF03849">
    <property type="entry name" value="Tfb2"/>
    <property type="match status" value="1"/>
</dbReference>
<keyword evidence="6 10" id="KW-0234">DNA repair</keyword>
<dbReference type="FunFam" id="3.30.70.2610:FF:000001">
    <property type="entry name" value="General transcription factor IIH subunit 4"/>
    <property type="match status" value="1"/>
</dbReference>
<proteinExistence type="inferred from homology"/>
<name>A0A1Y1LPE6_PHOPY</name>
<dbReference type="EMBL" id="GEZM01050588">
    <property type="protein sequence ID" value="JAV75511.1"/>
    <property type="molecule type" value="Transcribed_RNA"/>
</dbReference>
<dbReference type="GO" id="GO:0005675">
    <property type="term" value="C:transcription factor TFIIH holo complex"/>
    <property type="evidence" value="ECO:0007669"/>
    <property type="project" value="TreeGrafter"/>
</dbReference>
<dbReference type="GO" id="GO:0006366">
    <property type="term" value="P:transcription by RNA polymerase II"/>
    <property type="evidence" value="ECO:0007669"/>
    <property type="project" value="UniProtKB-ARBA"/>
</dbReference>
<evidence type="ECO:0000256" key="10">
    <source>
        <dbReference type="RuleBase" id="RU364024"/>
    </source>
</evidence>
<dbReference type="AlphaFoldDB" id="A0A1Y1LPE6"/>
<evidence type="ECO:0000256" key="4">
    <source>
        <dbReference type="ARBA" id="ARBA00023015"/>
    </source>
</evidence>
<dbReference type="EMBL" id="GEZM01050589">
    <property type="protein sequence ID" value="JAV75509.1"/>
    <property type="molecule type" value="Transcribed_RNA"/>
</dbReference>
<comment type="subunit">
    <text evidence="8">Component of the 7-subunit TFIIH core complex composed of XPB/ERCC3, XPD/ERCC2, GTF2H1, GTF2H2, GTF2H3, GTF2H4 and GTF2H5, which is active in NER. The core complex associates with the 3-subunit CDK-activating kinase (CAK) module composed of CCNH/cyclin H, CDK7 and MNAT1 to form the 10-subunit holoenzyme (holo-TFIIH) active in transcription. Part of TBP-based Pol II pre-initiation complex (PIC), in which Pol II core assembles with general transcription factors and other specific initiation factors including GTF2E1, GTF2E2, GTF2F1, GTF2F2, TCEA1, ERCC2, ERCC3, GTF2H2, GTF2H3, GTF2H4, GTF2H5, GTF2A1, GTF2A2, GTF2B and TBP; this large multi-subunit PIC complex mediates DNA unwinding and targets Pol II core to the transcription start site where the first phosphodiester bond forms.</text>
</comment>
<dbReference type="NCBIfam" id="TIGR00625">
    <property type="entry name" value="tfb2"/>
    <property type="match status" value="1"/>
</dbReference>
<comment type="function">
    <text evidence="10">Component of the general transcription and DNA repair factor IIH (TFIIH) core complex which is involved in general and transcription-coupled nucleotide excision repair (NER) of damaged DNA.</text>
</comment>
<sequence>MADNGISSSNQINNSVLIQPTNLECKNLYDYLTTRPQNVLEKLYNRPTICLAVYRELPELARQYVIRILFVEQPVPQAVVASWGHQAFSKEHVYVSKVLSNLYVWQEASIPGGLQGWILSSTFKHNLKIALLGGGKPWSMSSALDPDNKARDVAFLDGYSAERWECVLHYMVGSQQQEGISADAVRILLHAGLMKRDESDGSPVITRQGFQFLLLDRQAQVWHFVLQYLDTVEQRGLDLAECLTFLFQLSFSTLGKDYSTEGMSPRLLIFLQHLREFGLVYQRKRKAGRFYPTRLALNITSSQSKGTQVLEEDVPKGYIVVETNYRVYAYTDSNLQVALLGLFTDLLYRFPNVVVGILTRDSIRQALRGGITAEQIIGYLTQHAHPQMLQSEVGSALPPTVIDQIKLWELERNRLVYSDGVLYSQFLSQADFNVLREYAQSSGYLIWSNKEKRTMVVNKSGHDDVKKFWKRYSKGN</sequence>
<organism evidence="12">
    <name type="scientific">Photinus pyralis</name>
    <name type="common">Common eastern firefly</name>
    <name type="synonym">Lampyris pyralis</name>
    <dbReference type="NCBI Taxonomy" id="7054"/>
    <lineage>
        <taxon>Eukaryota</taxon>
        <taxon>Metazoa</taxon>
        <taxon>Ecdysozoa</taxon>
        <taxon>Arthropoda</taxon>
        <taxon>Hexapoda</taxon>
        <taxon>Insecta</taxon>
        <taxon>Pterygota</taxon>
        <taxon>Neoptera</taxon>
        <taxon>Endopterygota</taxon>
        <taxon>Coleoptera</taxon>
        <taxon>Polyphaga</taxon>
        <taxon>Elateriformia</taxon>
        <taxon>Elateroidea</taxon>
        <taxon>Lampyridae</taxon>
        <taxon>Lampyrinae</taxon>
        <taxon>Photinus</taxon>
    </lineage>
</organism>
<feature type="domain" description="Transcription factor Tfb2 C-terminal" evidence="11">
    <location>
        <begin position="403"/>
        <end position="470"/>
    </location>
</feature>
<dbReference type="PANTHER" id="PTHR13152">
    <property type="entry name" value="TFIIH, POLYPEPTIDE 4"/>
    <property type="match status" value="1"/>
</dbReference>
<evidence type="ECO:0000256" key="7">
    <source>
        <dbReference type="ARBA" id="ARBA00023242"/>
    </source>
</evidence>
<evidence type="ECO:0000256" key="6">
    <source>
        <dbReference type="ARBA" id="ARBA00023204"/>
    </source>
</evidence>
<dbReference type="GeneID" id="116169349"/>
<dbReference type="GO" id="GO:0003690">
    <property type="term" value="F:double-stranded DNA binding"/>
    <property type="evidence" value="ECO:0007669"/>
    <property type="project" value="TreeGrafter"/>
</dbReference>
<dbReference type="KEGG" id="ppyr:116169339"/>
<reference evidence="12" key="1">
    <citation type="journal article" date="2016" name="Sci. Rep.">
        <title>Molecular characterization of firefly nuptial gifts: a multi-omics approach sheds light on postcopulatory sexual selection.</title>
        <authorList>
            <person name="Al-Wathiqui N."/>
            <person name="Fallon T.R."/>
            <person name="South A."/>
            <person name="Weng J.K."/>
            <person name="Lewis S.M."/>
        </authorList>
    </citation>
    <scope>NUCLEOTIDE SEQUENCE</scope>
</reference>
<dbReference type="KEGG" id="ppyr:116169349"/>
<comment type="subcellular location">
    <subcellularLocation>
        <location evidence="1 10">Nucleus</location>
    </subcellularLocation>
</comment>
<evidence type="ECO:0000256" key="9">
    <source>
        <dbReference type="ARBA" id="ARBA00070130"/>
    </source>
</evidence>
<dbReference type="RefSeq" id="XP_031341273.1">
    <property type="nucleotide sequence ID" value="XM_031485413.1"/>
</dbReference>
<dbReference type="GeneID" id="116169339"/>
<accession>A0A1Y1LPE6</accession>
<dbReference type="Gene3D" id="3.30.70.2610">
    <property type="match status" value="1"/>
</dbReference>
<dbReference type="InterPro" id="IPR004598">
    <property type="entry name" value="TFIIH_p52/Tfb2"/>
</dbReference>
<evidence type="ECO:0000256" key="3">
    <source>
        <dbReference type="ARBA" id="ARBA00022763"/>
    </source>
</evidence>
<keyword evidence="4 10" id="KW-0805">Transcription regulation</keyword>
<comment type="similarity">
    <text evidence="2 10">Belongs to the TFB2 family.</text>
</comment>
<keyword evidence="3 10" id="KW-0227">DNA damage</keyword>
<dbReference type="GO" id="GO:0001671">
    <property type="term" value="F:ATPase activator activity"/>
    <property type="evidence" value="ECO:0007669"/>
    <property type="project" value="InterPro"/>
</dbReference>
<dbReference type="Pfam" id="PF18307">
    <property type="entry name" value="Tfb2_C"/>
    <property type="match status" value="1"/>
</dbReference>
<evidence type="ECO:0000256" key="8">
    <source>
        <dbReference type="ARBA" id="ARBA00064576"/>
    </source>
</evidence>
<dbReference type="RefSeq" id="XP_031341285.1">
    <property type="nucleotide sequence ID" value="XM_031485425.1"/>
</dbReference>
<evidence type="ECO:0000256" key="5">
    <source>
        <dbReference type="ARBA" id="ARBA00023163"/>
    </source>
</evidence>
<keyword evidence="5 10" id="KW-0804">Transcription</keyword>
<protein>
    <recommendedName>
        <fullName evidence="9 10">General transcription factor IIH subunit 4</fullName>
    </recommendedName>
</protein>
<evidence type="ECO:0000259" key="11">
    <source>
        <dbReference type="Pfam" id="PF18307"/>
    </source>
</evidence>
<evidence type="ECO:0000256" key="1">
    <source>
        <dbReference type="ARBA" id="ARBA00004123"/>
    </source>
</evidence>
<evidence type="ECO:0000256" key="2">
    <source>
        <dbReference type="ARBA" id="ARBA00007132"/>
    </source>
</evidence>
<dbReference type="OrthoDB" id="364513at2759"/>
<dbReference type="PANTHER" id="PTHR13152:SF0">
    <property type="entry name" value="GENERAL TRANSCRIPTION FACTOR IIH SUBUNIT 4"/>
    <property type="match status" value="1"/>
</dbReference>
<evidence type="ECO:0000313" key="12">
    <source>
        <dbReference type="EMBL" id="JAV75509.1"/>
    </source>
</evidence>